<keyword evidence="1" id="KW-1133">Transmembrane helix</keyword>
<accession>A0A8S5RDA6</accession>
<reference evidence="2" key="1">
    <citation type="journal article" date="2021" name="Proc. Natl. Acad. Sci. U.S.A.">
        <title>A Catalog of Tens of Thousands of Viruses from Human Metagenomes Reveals Hidden Associations with Chronic Diseases.</title>
        <authorList>
            <person name="Tisza M.J."/>
            <person name="Buck C.B."/>
        </authorList>
    </citation>
    <scope>NUCLEOTIDE SEQUENCE</scope>
    <source>
        <strain evidence="2">CtmTa7</strain>
    </source>
</reference>
<name>A0A8S5RDA6_9VIRU</name>
<keyword evidence="1" id="KW-0472">Membrane</keyword>
<proteinExistence type="predicted"/>
<organism evidence="2">
    <name type="scientific">virus sp. ctmTa7</name>
    <dbReference type="NCBI Taxonomy" id="2828255"/>
    <lineage>
        <taxon>Viruses</taxon>
    </lineage>
</organism>
<sequence length="56" mass="6181">MKKETIIASFIEGIALNSVMKSFGIEFFSKNWIIIFLVVGSILAIINVTVFGEGDE</sequence>
<protein>
    <submittedName>
        <fullName evidence="2">Uncharacterized protein</fullName>
    </submittedName>
</protein>
<dbReference type="EMBL" id="BK059091">
    <property type="protein sequence ID" value="DAE28948.1"/>
    <property type="molecule type" value="Genomic_DNA"/>
</dbReference>
<keyword evidence="1" id="KW-0812">Transmembrane</keyword>
<evidence type="ECO:0000313" key="2">
    <source>
        <dbReference type="EMBL" id="DAE28948.1"/>
    </source>
</evidence>
<evidence type="ECO:0000256" key="1">
    <source>
        <dbReference type="SAM" id="Phobius"/>
    </source>
</evidence>
<feature type="transmembrane region" description="Helical" evidence="1">
    <location>
        <begin position="32"/>
        <end position="52"/>
    </location>
</feature>